<protein>
    <submittedName>
        <fullName evidence="2">Bile acid:sodium symporter family protein</fullName>
    </submittedName>
</protein>
<keyword evidence="1" id="KW-1133">Transmembrane helix</keyword>
<dbReference type="RefSeq" id="WP_377388077.1">
    <property type="nucleotide sequence ID" value="NZ_JBHUIX010000005.1"/>
</dbReference>
<reference evidence="3" key="1">
    <citation type="journal article" date="2019" name="Int. J. Syst. Evol. Microbiol.">
        <title>The Global Catalogue of Microorganisms (GCM) 10K type strain sequencing project: providing services to taxonomists for standard genome sequencing and annotation.</title>
        <authorList>
            <consortium name="The Broad Institute Genomics Platform"/>
            <consortium name="The Broad Institute Genome Sequencing Center for Infectious Disease"/>
            <person name="Wu L."/>
            <person name="Ma J."/>
        </authorList>
    </citation>
    <scope>NUCLEOTIDE SEQUENCE [LARGE SCALE GENOMIC DNA]</scope>
    <source>
        <strain evidence="3">CCUG 55131</strain>
    </source>
</reference>
<feature type="transmembrane region" description="Helical" evidence="1">
    <location>
        <begin position="204"/>
        <end position="223"/>
    </location>
</feature>
<gene>
    <name evidence="2" type="ORF">ACFSM0_05345</name>
</gene>
<feature type="transmembrane region" description="Helical" evidence="1">
    <location>
        <begin position="130"/>
        <end position="153"/>
    </location>
</feature>
<dbReference type="Proteomes" id="UP001597413">
    <property type="component" value="Unassembled WGS sequence"/>
</dbReference>
<feature type="transmembrane region" description="Helical" evidence="1">
    <location>
        <begin position="12"/>
        <end position="33"/>
    </location>
</feature>
<feature type="transmembrane region" description="Helical" evidence="1">
    <location>
        <begin position="67"/>
        <end position="88"/>
    </location>
</feature>
<dbReference type="Pfam" id="PF13593">
    <property type="entry name" value="SBF_like"/>
    <property type="match status" value="1"/>
</dbReference>
<evidence type="ECO:0000313" key="2">
    <source>
        <dbReference type="EMBL" id="MFD2173511.1"/>
    </source>
</evidence>
<evidence type="ECO:0000313" key="3">
    <source>
        <dbReference type="Proteomes" id="UP001597413"/>
    </source>
</evidence>
<keyword evidence="1" id="KW-0812">Transmembrane</keyword>
<feature type="transmembrane region" description="Helical" evidence="1">
    <location>
        <begin position="292"/>
        <end position="312"/>
    </location>
</feature>
<feature type="transmembrane region" description="Helical" evidence="1">
    <location>
        <begin position="173"/>
        <end position="192"/>
    </location>
</feature>
<dbReference type="Gene3D" id="1.20.1530.20">
    <property type="match status" value="1"/>
</dbReference>
<proteinExistence type="predicted"/>
<feature type="transmembrane region" description="Helical" evidence="1">
    <location>
        <begin position="100"/>
        <end position="123"/>
    </location>
</feature>
<keyword evidence="1" id="KW-0472">Membrane</keyword>
<organism evidence="2 3">
    <name type="scientific">Rhodobacter lacus</name>
    <dbReference type="NCBI Taxonomy" id="1641972"/>
    <lineage>
        <taxon>Bacteria</taxon>
        <taxon>Pseudomonadati</taxon>
        <taxon>Pseudomonadota</taxon>
        <taxon>Alphaproteobacteria</taxon>
        <taxon>Rhodobacterales</taxon>
        <taxon>Rhodobacter group</taxon>
        <taxon>Rhodobacter</taxon>
    </lineage>
</organism>
<dbReference type="InterPro" id="IPR016833">
    <property type="entry name" value="Put_Na-Bile_cotransptr"/>
</dbReference>
<dbReference type="PIRSF" id="PIRSF026166">
    <property type="entry name" value="UCP026166"/>
    <property type="match status" value="1"/>
</dbReference>
<feature type="transmembrane region" description="Helical" evidence="1">
    <location>
        <begin position="39"/>
        <end position="55"/>
    </location>
</feature>
<keyword evidence="3" id="KW-1185">Reference proteome</keyword>
<sequence>MNPLKRFGIDTYMLLLIGTVVLGVVVPAQGIAAVGLKSLTYWAVSLLFFLYGLKLDPQSVRAGLLNWRLQGLTFLATYVMFPLLGLALSPFAEPVLGPEVTLGILFLAVLPSTVQSSIAFTGIAGGNVPAAICAASLSNLVGVALTPLLVAVMLHTGGGEINFDAVIRIGTQILLPFVLGQALRPLIGFFVARHRRLTLLVDRGSILLIVYSAFSAGTVSGLWEAVPPARLGALFGAIVVFLAISMGLMVGAGRLFGLPREDRAALFFCGSTKSIATGLPIASALFPVAEVGAIVLPAMIYHITQLLICAFVSQRAARQLPEDA</sequence>
<comment type="caution">
    <text evidence="2">The sequence shown here is derived from an EMBL/GenBank/DDBJ whole genome shotgun (WGS) entry which is preliminary data.</text>
</comment>
<dbReference type="EMBL" id="JBHUIX010000005">
    <property type="protein sequence ID" value="MFD2173511.1"/>
    <property type="molecule type" value="Genomic_DNA"/>
</dbReference>
<feature type="transmembrane region" description="Helical" evidence="1">
    <location>
        <begin position="264"/>
        <end position="286"/>
    </location>
</feature>
<evidence type="ECO:0000256" key="1">
    <source>
        <dbReference type="SAM" id="Phobius"/>
    </source>
</evidence>
<dbReference type="PANTHER" id="PTHR18640">
    <property type="entry name" value="SOLUTE CARRIER FAMILY 10 MEMBER 7"/>
    <property type="match status" value="1"/>
</dbReference>
<name>A0ABW5A6S3_9RHOB</name>
<dbReference type="PANTHER" id="PTHR18640:SF5">
    <property type="entry name" value="SODIUM_BILE ACID COTRANSPORTER 7"/>
    <property type="match status" value="1"/>
</dbReference>
<dbReference type="InterPro" id="IPR038770">
    <property type="entry name" value="Na+/solute_symporter_sf"/>
</dbReference>
<accession>A0ABW5A6S3</accession>
<feature type="transmembrane region" description="Helical" evidence="1">
    <location>
        <begin position="229"/>
        <end position="252"/>
    </location>
</feature>